<dbReference type="Proteomes" id="UP001140217">
    <property type="component" value="Unassembled WGS sequence"/>
</dbReference>
<keyword evidence="3" id="KW-1185">Reference proteome</keyword>
<feature type="signal peptide" evidence="1">
    <location>
        <begin position="1"/>
        <end position="19"/>
    </location>
</feature>
<evidence type="ECO:0000313" key="2">
    <source>
        <dbReference type="EMBL" id="KAJ2783513.1"/>
    </source>
</evidence>
<keyword evidence="1" id="KW-0732">Signal</keyword>
<sequence length="129" mass="14269">MNVFALLAAAAALAVAVAAKPVKPVCDTCGITKEQMEPLRWLLDQKKLGVNVDGTMRLYIHYWQSYYDILDDSNARTEDKVIKVVTKDSGSAPYADTIKSLGKLLFKQNKCIDKFFYSNTGCTPAKDGK</sequence>
<protein>
    <recommendedName>
        <fullName evidence="4">Secreted protein</fullName>
    </recommendedName>
</protein>
<gene>
    <name evidence="2" type="ORF">H4R18_001646</name>
</gene>
<evidence type="ECO:0000313" key="3">
    <source>
        <dbReference type="Proteomes" id="UP001140217"/>
    </source>
</evidence>
<comment type="caution">
    <text evidence="2">The sequence shown here is derived from an EMBL/GenBank/DDBJ whole genome shotgun (WGS) entry which is preliminary data.</text>
</comment>
<dbReference type="AlphaFoldDB" id="A0A9W8HEH9"/>
<name>A0A9W8HEH9_9FUNG</name>
<accession>A0A9W8HEH9</accession>
<feature type="chain" id="PRO_5040998490" description="Secreted protein" evidence="1">
    <location>
        <begin position="20"/>
        <end position="129"/>
    </location>
</feature>
<proteinExistence type="predicted"/>
<evidence type="ECO:0008006" key="4">
    <source>
        <dbReference type="Google" id="ProtNLM"/>
    </source>
</evidence>
<evidence type="ECO:0000256" key="1">
    <source>
        <dbReference type="SAM" id="SignalP"/>
    </source>
</evidence>
<reference evidence="2" key="1">
    <citation type="submission" date="2022-07" db="EMBL/GenBank/DDBJ databases">
        <title>Phylogenomic reconstructions and comparative analyses of Kickxellomycotina fungi.</title>
        <authorList>
            <person name="Reynolds N.K."/>
            <person name="Stajich J.E."/>
            <person name="Barry K."/>
            <person name="Grigoriev I.V."/>
            <person name="Crous P."/>
            <person name="Smith M.E."/>
        </authorList>
    </citation>
    <scope>NUCLEOTIDE SEQUENCE</scope>
    <source>
        <strain evidence="2">NBRC 105414</strain>
    </source>
</reference>
<organism evidence="2 3">
    <name type="scientific">Coemansia javaensis</name>
    <dbReference type="NCBI Taxonomy" id="2761396"/>
    <lineage>
        <taxon>Eukaryota</taxon>
        <taxon>Fungi</taxon>
        <taxon>Fungi incertae sedis</taxon>
        <taxon>Zoopagomycota</taxon>
        <taxon>Kickxellomycotina</taxon>
        <taxon>Kickxellomycetes</taxon>
        <taxon>Kickxellales</taxon>
        <taxon>Kickxellaceae</taxon>
        <taxon>Coemansia</taxon>
    </lineage>
</organism>
<dbReference type="EMBL" id="JANBUL010000045">
    <property type="protein sequence ID" value="KAJ2783513.1"/>
    <property type="molecule type" value="Genomic_DNA"/>
</dbReference>